<dbReference type="Proteomes" id="UP001049176">
    <property type="component" value="Chromosome 11"/>
</dbReference>
<dbReference type="SUPFAM" id="SSF52058">
    <property type="entry name" value="L domain-like"/>
    <property type="match status" value="1"/>
</dbReference>
<reference evidence="1" key="1">
    <citation type="journal article" date="2021" name="Genome Biol. Evol.">
        <title>The assembled and annotated genome of the fairy-ring fungus Marasmius oreades.</title>
        <authorList>
            <person name="Hiltunen M."/>
            <person name="Ament-Velasquez S.L."/>
            <person name="Johannesson H."/>
        </authorList>
    </citation>
    <scope>NUCLEOTIDE SEQUENCE</scope>
    <source>
        <strain evidence="1">03SP1</strain>
    </source>
</reference>
<dbReference type="RefSeq" id="XP_043001845.1">
    <property type="nucleotide sequence ID" value="XM_043159891.1"/>
</dbReference>
<gene>
    <name evidence="1" type="ORF">E1B28_002937</name>
</gene>
<evidence type="ECO:0000313" key="2">
    <source>
        <dbReference type="Proteomes" id="UP001049176"/>
    </source>
</evidence>
<accession>A0A9P7RK80</accession>
<comment type="caution">
    <text evidence="1">The sequence shown here is derived from an EMBL/GenBank/DDBJ whole genome shotgun (WGS) entry which is preliminary data.</text>
</comment>
<dbReference type="KEGG" id="more:E1B28_002937"/>
<dbReference type="EMBL" id="CM032191">
    <property type="protein sequence ID" value="KAG7085374.1"/>
    <property type="molecule type" value="Genomic_DNA"/>
</dbReference>
<dbReference type="OrthoDB" id="3365698at2759"/>
<dbReference type="Gene3D" id="3.80.10.10">
    <property type="entry name" value="Ribonuclease Inhibitor"/>
    <property type="match status" value="1"/>
</dbReference>
<sequence>MENTASTITPTVCPTYNKSLLPPPSFPGLELALLRSNIPPSSTERRHMCQILEIEKDQLKLYGEELDCRVGIAKKLREERSCLERRIRERESWLAGIRRLPVEILTEIFSIFCSMYDHALAIYNLDDEDRDKYYTVVSDPTLALSQVSHHWRQVAVSCPHLWSSIDVEVRRPVCDYGGILAAYLENSASHPLQIRICDSRSWITCLDYRRFDLGANGVSIVETILLHSARIQVLTFDGFRIRYGILRHSQYAFPLLREFTATTEFDLPGHSGLLKSLNEAPLLNTFSTKHLDDSVVLPYSRLTSLTLGDMTSINSFYGLLQKCSNLRKLVINRYFRIERDAQPIELPSLRTLSIRTDVQANLPRQIKFPNLRIFVVVIRPWSLDEEEHEWRSPAFRFILQSCSSTLRRLSLTLTRRTVTSLTASQVLELVSTQLSYLQIRVSRDTTGFTEELLSLLTVPNSAENRTTVFVPELRQLRVTVLHGEPLHTEKVANLIVDMIMSRSKKRLLDNRISVAASALAIAFFDLRHPSAAGDGEMGGIQDKSCRFLEIINAAPLDPDMSLRTLVGLRT</sequence>
<name>A0A9P7RK80_9AGAR</name>
<dbReference type="InterPro" id="IPR032675">
    <property type="entry name" value="LRR_dom_sf"/>
</dbReference>
<proteinExistence type="predicted"/>
<organism evidence="1 2">
    <name type="scientific">Marasmius oreades</name>
    <name type="common">fairy-ring Marasmius</name>
    <dbReference type="NCBI Taxonomy" id="181124"/>
    <lineage>
        <taxon>Eukaryota</taxon>
        <taxon>Fungi</taxon>
        <taxon>Dikarya</taxon>
        <taxon>Basidiomycota</taxon>
        <taxon>Agaricomycotina</taxon>
        <taxon>Agaricomycetes</taxon>
        <taxon>Agaricomycetidae</taxon>
        <taxon>Agaricales</taxon>
        <taxon>Marasmiineae</taxon>
        <taxon>Marasmiaceae</taxon>
        <taxon>Marasmius</taxon>
    </lineage>
</organism>
<dbReference type="AlphaFoldDB" id="A0A9P7RK80"/>
<evidence type="ECO:0000313" key="1">
    <source>
        <dbReference type="EMBL" id="KAG7085374.1"/>
    </source>
</evidence>
<keyword evidence="2" id="KW-1185">Reference proteome</keyword>
<protein>
    <recommendedName>
        <fullName evidence="3">F-box domain-containing protein</fullName>
    </recommendedName>
</protein>
<evidence type="ECO:0008006" key="3">
    <source>
        <dbReference type="Google" id="ProtNLM"/>
    </source>
</evidence>
<dbReference type="GeneID" id="66072013"/>